<dbReference type="SMART" id="SM00993">
    <property type="entry name" value="YL1_C"/>
    <property type="match status" value="1"/>
</dbReference>
<feature type="domain" description="Vps72/YL1 C-terminal" evidence="6">
    <location>
        <begin position="124"/>
        <end position="153"/>
    </location>
</feature>
<feature type="compositionally biased region" description="Basic and acidic residues" evidence="5">
    <location>
        <begin position="9"/>
        <end position="22"/>
    </location>
</feature>
<dbReference type="Proteomes" id="UP000324585">
    <property type="component" value="Unassembled WGS sequence"/>
</dbReference>
<organism evidence="7 8">
    <name type="scientific">Porphyridium purpureum</name>
    <name type="common">Red alga</name>
    <name type="synonym">Porphyridium cruentum</name>
    <dbReference type="NCBI Taxonomy" id="35688"/>
    <lineage>
        <taxon>Eukaryota</taxon>
        <taxon>Rhodophyta</taxon>
        <taxon>Bangiophyceae</taxon>
        <taxon>Porphyridiales</taxon>
        <taxon>Porphyridiaceae</taxon>
        <taxon>Porphyridium</taxon>
    </lineage>
</organism>
<dbReference type="PANTHER" id="PTHR31200">
    <property type="entry name" value="INO80 COMPLEX SUBUNIT C"/>
    <property type="match status" value="1"/>
</dbReference>
<dbReference type="GO" id="GO:0006338">
    <property type="term" value="P:chromatin remodeling"/>
    <property type="evidence" value="ECO:0007669"/>
    <property type="project" value="InterPro"/>
</dbReference>
<name>A0A5J4YKB7_PORPP</name>
<dbReference type="EMBL" id="VRMN01000016">
    <property type="protein sequence ID" value="KAA8491103.1"/>
    <property type="molecule type" value="Genomic_DNA"/>
</dbReference>
<proteinExistence type="predicted"/>
<dbReference type="GO" id="GO:0031011">
    <property type="term" value="C:Ino80 complex"/>
    <property type="evidence" value="ECO:0007669"/>
    <property type="project" value="InterPro"/>
</dbReference>
<dbReference type="Pfam" id="PF08265">
    <property type="entry name" value="YL1_C"/>
    <property type="match status" value="1"/>
</dbReference>
<comment type="caution">
    <text evidence="7">The sequence shown here is derived from an EMBL/GenBank/DDBJ whole genome shotgun (WGS) entry which is preliminary data.</text>
</comment>
<dbReference type="InterPro" id="IPR013272">
    <property type="entry name" value="Vps72/YL1_C"/>
</dbReference>
<evidence type="ECO:0000256" key="5">
    <source>
        <dbReference type="SAM" id="MobiDB-lite"/>
    </source>
</evidence>
<evidence type="ECO:0000256" key="2">
    <source>
        <dbReference type="ARBA" id="ARBA00023015"/>
    </source>
</evidence>
<reference evidence="8" key="1">
    <citation type="journal article" date="2019" name="Nat. Commun.">
        <title>Expansion of phycobilisome linker gene families in mesophilic red algae.</title>
        <authorList>
            <person name="Lee J."/>
            <person name="Kim D."/>
            <person name="Bhattacharya D."/>
            <person name="Yoon H.S."/>
        </authorList>
    </citation>
    <scope>NUCLEOTIDE SEQUENCE [LARGE SCALE GENOMIC DNA]</scope>
    <source>
        <strain evidence="8">CCMP 1328</strain>
    </source>
</reference>
<dbReference type="InterPro" id="IPR029525">
    <property type="entry name" value="INO80C/Ies6"/>
</dbReference>
<keyword evidence="4" id="KW-0539">Nucleus</keyword>
<sequence length="174" mass="18818">MRGTGTSEVDGKVWRNREDKDGSAAASTTGSVLPGASPASMSPSMSPRSARESDAAVLASDSGVDGGASELLTKRKRGVREVAEGRLWKSLKQTLNAEMYELVPAHLPTYTNIEAPPARLPPRKYCDITGAPTQYTDPKTKMFFSCTEAFKVIRQLPDNAVEEFLGIRNASNRI</sequence>
<dbReference type="PANTHER" id="PTHR31200:SF1">
    <property type="entry name" value="INO80 COMPLEX SUBUNIT C"/>
    <property type="match status" value="1"/>
</dbReference>
<dbReference type="AlphaFoldDB" id="A0A5J4YKB7"/>
<keyword evidence="8" id="KW-1185">Reference proteome</keyword>
<feature type="compositionally biased region" description="Low complexity" evidence="5">
    <location>
        <begin position="36"/>
        <end position="48"/>
    </location>
</feature>
<dbReference type="OrthoDB" id="49520at2759"/>
<evidence type="ECO:0000313" key="7">
    <source>
        <dbReference type="EMBL" id="KAA8491103.1"/>
    </source>
</evidence>
<evidence type="ECO:0000313" key="8">
    <source>
        <dbReference type="Proteomes" id="UP000324585"/>
    </source>
</evidence>
<evidence type="ECO:0000256" key="3">
    <source>
        <dbReference type="ARBA" id="ARBA00023163"/>
    </source>
</evidence>
<keyword evidence="3" id="KW-0804">Transcription</keyword>
<evidence type="ECO:0000259" key="6">
    <source>
        <dbReference type="SMART" id="SM00993"/>
    </source>
</evidence>
<gene>
    <name evidence="7" type="ORF">FVE85_4520</name>
</gene>
<keyword evidence="2" id="KW-0805">Transcription regulation</keyword>
<comment type="subcellular location">
    <subcellularLocation>
        <location evidence="1">Nucleus</location>
    </subcellularLocation>
</comment>
<protein>
    <submittedName>
        <fullName evidence="7">INO80 complex subunit C</fullName>
    </submittedName>
</protein>
<accession>A0A5J4YKB7</accession>
<evidence type="ECO:0000256" key="4">
    <source>
        <dbReference type="ARBA" id="ARBA00023242"/>
    </source>
</evidence>
<feature type="region of interest" description="Disordered" evidence="5">
    <location>
        <begin position="1"/>
        <end position="69"/>
    </location>
</feature>
<evidence type="ECO:0000256" key="1">
    <source>
        <dbReference type="ARBA" id="ARBA00004123"/>
    </source>
</evidence>